<evidence type="ECO:0000259" key="2">
    <source>
        <dbReference type="Pfam" id="PF00557"/>
    </source>
</evidence>
<protein>
    <recommendedName>
        <fullName evidence="2">Peptidase M24 domain-containing protein</fullName>
    </recommendedName>
</protein>
<dbReference type="eggNOG" id="KOG2776">
    <property type="taxonomic scope" value="Eukaryota"/>
</dbReference>
<dbReference type="AlphaFoldDB" id="F2UBS6"/>
<dbReference type="InterPro" id="IPR036390">
    <property type="entry name" value="WH_DNA-bd_sf"/>
</dbReference>
<dbReference type="PANTHER" id="PTHR10804">
    <property type="entry name" value="PROTEASE FAMILY M24 METHIONYL AMINOPEPTIDASE, AMINOPEPTIDASE P"/>
    <property type="match status" value="1"/>
</dbReference>
<dbReference type="Proteomes" id="UP000007799">
    <property type="component" value="Unassembled WGS sequence"/>
</dbReference>
<dbReference type="Gene3D" id="3.90.230.10">
    <property type="entry name" value="Creatinase/methionine aminopeptidase superfamily"/>
    <property type="match status" value="1"/>
</dbReference>
<keyword evidence="4" id="KW-1185">Reference proteome</keyword>
<reference evidence="3" key="1">
    <citation type="submission" date="2009-08" db="EMBL/GenBank/DDBJ databases">
        <title>Annotation of Salpingoeca rosetta.</title>
        <authorList>
            <consortium name="The Broad Institute Genome Sequencing Platform"/>
            <person name="Russ C."/>
            <person name="Cuomo C."/>
            <person name="Burger G."/>
            <person name="Gray M.W."/>
            <person name="Holland P.W.H."/>
            <person name="King N."/>
            <person name="Lang F.B.F."/>
            <person name="Roger A.J."/>
            <person name="Ruiz-Trillo I."/>
            <person name="Young S.K."/>
            <person name="Zeng Q."/>
            <person name="Gargeya S."/>
            <person name="Alvarado L."/>
            <person name="Berlin A."/>
            <person name="Chapman S.B."/>
            <person name="Chen Z."/>
            <person name="Freedman E."/>
            <person name="Gellesch M."/>
            <person name="Goldberg J."/>
            <person name="Griggs A."/>
            <person name="Gujja S."/>
            <person name="Heilman E."/>
            <person name="Heiman D."/>
            <person name="Howarth C."/>
            <person name="Mehta T."/>
            <person name="Neiman D."/>
            <person name="Pearson M."/>
            <person name="Roberts A."/>
            <person name="Saif S."/>
            <person name="Shea T."/>
            <person name="Shenoy N."/>
            <person name="Sisk P."/>
            <person name="Stolte C."/>
            <person name="Sykes S."/>
            <person name="White J."/>
            <person name="Yandava C."/>
            <person name="Haas B."/>
            <person name="Nusbaum C."/>
            <person name="Birren B."/>
        </authorList>
    </citation>
    <scope>NUCLEOTIDE SEQUENCE [LARGE SCALE GENOMIC DNA]</scope>
    <source>
        <strain evidence="3">ATCC 50818</strain>
    </source>
</reference>
<feature type="domain" description="Peptidase M24" evidence="2">
    <location>
        <begin position="17"/>
        <end position="166"/>
    </location>
</feature>
<organism evidence="4">
    <name type="scientific">Salpingoeca rosetta (strain ATCC 50818 / BSB-021)</name>
    <dbReference type="NCBI Taxonomy" id="946362"/>
    <lineage>
        <taxon>Eukaryota</taxon>
        <taxon>Choanoflagellata</taxon>
        <taxon>Craspedida</taxon>
        <taxon>Salpingoecidae</taxon>
        <taxon>Salpingoeca</taxon>
    </lineage>
</organism>
<evidence type="ECO:0000313" key="3">
    <source>
        <dbReference type="EMBL" id="EGD73942.1"/>
    </source>
</evidence>
<dbReference type="Pfam" id="PF00557">
    <property type="entry name" value="Peptidase_M24"/>
    <property type="match status" value="1"/>
</dbReference>
<dbReference type="InterPro" id="IPR047113">
    <property type="entry name" value="PA2G4/ARX1"/>
</dbReference>
<dbReference type="KEGG" id="sre:PTSG_05637"/>
<sequence>MELDRQSKVVDADALSKYRAAAAIANDCVQQLVANCIAGADVYTLAVEADTYIEQKLKELKAGVEVGSLPTCLAVNNCTGYNSPIKAGEQMLKPGDIVKITTGCHVDGHIAVNGHTHVVGVLDKPMTGRQADVVVATHCAAEAVHRMLRPGLKSEAIPHMIETIASYFRCKPVATNYTCNMRRFVLEGDKIVLNGKSEDCPPPFVVEEDDVFNVDIMLSTGAGSVRDRGARPTVYQRDLNQRYDLRTRAARSLYSQVTARHPSMPFSIRGFALKDRLGLKDCLDHKLLLLPYDINYEREGEFVAQIKFTAIVKAEGTLRLCSHPPPYVRTIYEIKSKEVQELLQEDAPKEGPTTPLPVNCKPEEFQAVQAEE</sequence>
<dbReference type="PANTHER" id="PTHR10804:SF11">
    <property type="entry name" value="PROLIFERATION-ASSOCIATED PROTEIN 2G4"/>
    <property type="match status" value="1"/>
</dbReference>
<comment type="similarity">
    <text evidence="1">Belongs to the peptidase M24 family.</text>
</comment>
<accession>F2UBS6</accession>
<gene>
    <name evidence="3" type="ORF">PTSG_05637</name>
</gene>
<dbReference type="SUPFAM" id="SSF55920">
    <property type="entry name" value="Creatinase/aminopeptidase"/>
    <property type="match status" value="1"/>
</dbReference>
<dbReference type="SUPFAM" id="SSF46785">
    <property type="entry name" value="Winged helix' DNA-binding domain"/>
    <property type="match status" value="1"/>
</dbReference>
<dbReference type="STRING" id="946362.F2UBS6"/>
<dbReference type="Gene3D" id="1.10.10.10">
    <property type="entry name" value="Winged helix-like DNA-binding domain superfamily/Winged helix DNA-binding domain"/>
    <property type="match status" value="1"/>
</dbReference>
<proteinExistence type="inferred from homology"/>
<dbReference type="GeneID" id="16074082"/>
<dbReference type="InterPro" id="IPR036005">
    <property type="entry name" value="Creatinase/aminopeptidase-like"/>
</dbReference>
<evidence type="ECO:0000313" key="4">
    <source>
        <dbReference type="Proteomes" id="UP000007799"/>
    </source>
</evidence>
<dbReference type="RefSeq" id="XP_004993505.1">
    <property type="nucleotide sequence ID" value="XM_004993448.1"/>
</dbReference>
<name>F2UBS6_SALR5</name>
<dbReference type="InParanoid" id="F2UBS6"/>
<evidence type="ECO:0000256" key="1">
    <source>
        <dbReference type="ARBA" id="ARBA00007319"/>
    </source>
</evidence>
<dbReference type="OrthoDB" id="5876363at2759"/>
<dbReference type="InterPro" id="IPR000994">
    <property type="entry name" value="Pept_M24"/>
</dbReference>
<dbReference type="EMBL" id="GL832967">
    <property type="protein sequence ID" value="EGD73942.1"/>
    <property type="molecule type" value="Genomic_DNA"/>
</dbReference>
<dbReference type="InterPro" id="IPR036388">
    <property type="entry name" value="WH-like_DNA-bd_sf"/>
</dbReference>